<protein>
    <submittedName>
        <fullName evidence="4">Uncharacterized protein</fullName>
    </submittedName>
</protein>
<dbReference type="Proteomes" id="UP000654075">
    <property type="component" value="Unassembled WGS sequence"/>
</dbReference>
<accession>A0A813GJL5</accession>
<dbReference type="Pfam" id="PF03588">
    <property type="entry name" value="Leu_Phe_trans"/>
    <property type="match status" value="1"/>
</dbReference>
<dbReference type="GO" id="GO:0030163">
    <property type="term" value="P:protein catabolic process"/>
    <property type="evidence" value="ECO:0007669"/>
    <property type="project" value="InterPro"/>
</dbReference>
<dbReference type="PANTHER" id="PTHR30098:SF7">
    <property type="entry name" value="LEUCYL_PHENYLALANYL-TRNA PROTEIN TRANSFERASE"/>
    <property type="match status" value="1"/>
</dbReference>
<proteinExistence type="predicted"/>
<keyword evidence="5" id="KW-1185">Reference proteome</keyword>
<evidence type="ECO:0000256" key="2">
    <source>
        <dbReference type="ARBA" id="ARBA00022679"/>
    </source>
</evidence>
<evidence type="ECO:0000313" key="5">
    <source>
        <dbReference type="Proteomes" id="UP000654075"/>
    </source>
</evidence>
<evidence type="ECO:0000256" key="1">
    <source>
        <dbReference type="ARBA" id="ARBA00022490"/>
    </source>
</evidence>
<dbReference type="GO" id="GO:0005737">
    <property type="term" value="C:cytoplasm"/>
    <property type="evidence" value="ECO:0007669"/>
    <property type="project" value="TreeGrafter"/>
</dbReference>
<dbReference type="PANTHER" id="PTHR30098">
    <property type="entry name" value="LEUCYL/PHENYLALANYL-TRNA--PROTEIN TRANSFERASE"/>
    <property type="match status" value="1"/>
</dbReference>
<keyword evidence="1" id="KW-0963">Cytoplasm</keyword>
<reference evidence="4" key="1">
    <citation type="submission" date="2021-02" db="EMBL/GenBank/DDBJ databases">
        <authorList>
            <person name="Dougan E. K."/>
            <person name="Rhodes N."/>
            <person name="Thang M."/>
            <person name="Chan C."/>
        </authorList>
    </citation>
    <scope>NUCLEOTIDE SEQUENCE</scope>
</reference>
<keyword evidence="3" id="KW-0012">Acyltransferase</keyword>
<organism evidence="4 5">
    <name type="scientific">Polarella glacialis</name>
    <name type="common">Dinoflagellate</name>
    <dbReference type="NCBI Taxonomy" id="89957"/>
    <lineage>
        <taxon>Eukaryota</taxon>
        <taxon>Sar</taxon>
        <taxon>Alveolata</taxon>
        <taxon>Dinophyceae</taxon>
        <taxon>Suessiales</taxon>
        <taxon>Suessiaceae</taxon>
        <taxon>Polarella</taxon>
    </lineage>
</organism>
<sequence>ETKWASSKKLRRHARDFRLSISSDFAGALEKCRKYHVETNQSTWITPALITLLERFRTDPDAGVGVCCFELWEGHELAAATFSFLRGRVFHDFTMCTLLRDHRSAGHVLTKAVGHLIGVAGYTCWYWGFKNPYMAEYDSYGTYHLERPEFQALWDADTGDVSRAVPKLQELLSQGQALVQPMAT</sequence>
<dbReference type="OrthoDB" id="10267293at2759"/>
<dbReference type="InterPro" id="IPR016181">
    <property type="entry name" value="Acyl_CoA_acyltransferase"/>
</dbReference>
<feature type="non-terminal residue" evidence="4">
    <location>
        <position position="1"/>
    </location>
</feature>
<evidence type="ECO:0000256" key="3">
    <source>
        <dbReference type="ARBA" id="ARBA00023315"/>
    </source>
</evidence>
<comment type="caution">
    <text evidence="4">The sequence shown here is derived from an EMBL/GenBank/DDBJ whole genome shotgun (WGS) entry which is preliminary data.</text>
</comment>
<dbReference type="Gene3D" id="3.40.630.70">
    <property type="entry name" value="Leucyl/phenylalanyl-tRNA-protein transferase, C-terminal domain"/>
    <property type="match status" value="1"/>
</dbReference>
<name>A0A813GJL5_POLGL</name>
<dbReference type="EMBL" id="CAJNNV010029127">
    <property type="protein sequence ID" value="CAE8627229.1"/>
    <property type="molecule type" value="Genomic_DNA"/>
</dbReference>
<dbReference type="SUPFAM" id="SSF55729">
    <property type="entry name" value="Acyl-CoA N-acyltransferases (Nat)"/>
    <property type="match status" value="1"/>
</dbReference>
<dbReference type="GO" id="GO:0008914">
    <property type="term" value="F:leucyl-tRNA--protein transferase activity"/>
    <property type="evidence" value="ECO:0007669"/>
    <property type="project" value="InterPro"/>
</dbReference>
<gene>
    <name evidence="4" type="ORF">PGLA1383_LOCUS44032</name>
</gene>
<keyword evidence="2" id="KW-0808">Transferase</keyword>
<dbReference type="InterPro" id="IPR004616">
    <property type="entry name" value="Leu/Phe-tRNA_Trfase"/>
</dbReference>
<dbReference type="InterPro" id="IPR042203">
    <property type="entry name" value="Leu/Phe-tRNA_Trfase_C"/>
</dbReference>
<dbReference type="AlphaFoldDB" id="A0A813GJL5"/>
<evidence type="ECO:0000313" key="4">
    <source>
        <dbReference type="EMBL" id="CAE8627229.1"/>
    </source>
</evidence>